<dbReference type="CDD" id="cd03065">
    <property type="entry name" value="PDI_b_Calsequestrin_N"/>
    <property type="match status" value="1"/>
</dbReference>
<dbReference type="PANTHER" id="PTHR10033:SF15">
    <property type="entry name" value="CALSEQUESTRIN-2"/>
    <property type="match status" value="1"/>
</dbReference>
<dbReference type="Ensembl" id="ENSSGRT00000111995.1">
    <property type="protein sequence ID" value="ENSSGRP00000105355.1"/>
    <property type="gene ID" value="ENSSGRG00000052111.1"/>
</dbReference>
<sequence length="390" mass="45070">MQITWILLLASLGLSTLAGSEKGLEFPHYDGKDRVLDINEKNYRKALKKYDMLCLFYHAPPPTAKELQKQLQMTELVLELAAQVLEEKDIGFGIVDSQKDAKVAKKLGLHEEGSIYVFKEDRVIEFDGLLAADTLVEFLLDLMEDPVEIIDNAQELRAFDHMEEDIKLIGFFKSRDSEHYLAFQEAAEQFQPFIKFFATFEKSVAKELTLKMNEVDFYEPFMEEPVTIPDKPHSEEELVAFISEHRRPTLRKLRAEDMFETWEDDLNGIHIVAFAEEEDPDGFEFLEILKEVARDNTHNPDLSIVWIDPDNFPLLIPYWEKTFKVDLFRPQIGVVNVTDADSVWLEISDDDELPSPEELENWIEDVLSGEQCIVLVNDDDDDDDNNNNDV</sequence>
<evidence type="ECO:0000256" key="2">
    <source>
        <dbReference type="ARBA" id="ARBA00010987"/>
    </source>
</evidence>
<dbReference type="GO" id="GO:0033018">
    <property type="term" value="C:sarcoplasmic reticulum lumen"/>
    <property type="evidence" value="ECO:0007669"/>
    <property type="project" value="UniProtKB-SubCell"/>
</dbReference>
<organism evidence="11 12">
    <name type="scientific">Sinocyclocheilus grahami</name>
    <name type="common">Dianchi golden-line fish</name>
    <name type="synonym">Barbus grahami</name>
    <dbReference type="NCBI Taxonomy" id="75366"/>
    <lineage>
        <taxon>Eukaryota</taxon>
        <taxon>Metazoa</taxon>
        <taxon>Chordata</taxon>
        <taxon>Craniata</taxon>
        <taxon>Vertebrata</taxon>
        <taxon>Euteleostomi</taxon>
        <taxon>Actinopterygii</taxon>
        <taxon>Neopterygii</taxon>
        <taxon>Teleostei</taxon>
        <taxon>Ostariophysi</taxon>
        <taxon>Cypriniformes</taxon>
        <taxon>Cyprinidae</taxon>
        <taxon>Cyprininae</taxon>
        <taxon>Sinocyclocheilus</taxon>
    </lineage>
</organism>
<dbReference type="AlphaFoldDB" id="A0A672ST26"/>
<dbReference type="FunFam" id="3.40.30.10:FF:000031">
    <property type="entry name" value="Calsequestrin"/>
    <property type="match status" value="1"/>
</dbReference>
<dbReference type="CDD" id="cd03074">
    <property type="entry name" value="PDI_b'_Calsequestrin_C"/>
    <property type="match status" value="1"/>
</dbReference>
<dbReference type="GO" id="GO:0005509">
    <property type="term" value="F:calcium ion binding"/>
    <property type="evidence" value="ECO:0007669"/>
    <property type="project" value="InterPro"/>
</dbReference>
<evidence type="ECO:0000256" key="1">
    <source>
        <dbReference type="ARBA" id="ARBA00004564"/>
    </source>
</evidence>
<keyword evidence="7" id="KW-0325">Glycoprotein</keyword>
<dbReference type="GO" id="GO:0010881">
    <property type="term" value="P:regulation of cardiac muscle contraction by regulation of the release of sequestered calcium ion"/>
    <property type="evidence" value="ECO:0007669"/>
    <property type="project" value="TreeGrafter"/>
</dbReference>
<dbReference type="InterPro" id="IPR001393">
    <property type="entry name" value="Calsequestrin"/>
</dbReference>
<evidence type="ECO:0000313" key="11">
    <source>
        <dbReference type="Ensembl" id="ENSSGRP00000105355.1"/>
    </source>
</evidence>
<evidence type="ECO:0000256" key="9">
    <source>
        <dbReference type="RuleBase" id="RU000648"/>
    </source>
</evidence>
<evidence type="ECO:0000256" key="10">
    <source>
        <dbReference type="SAM" id="SignalP"/>
    </source>
</evidence>
<keyword evidence="5" id="KW-0703">Sarcoplasmic reticulum</keyword>
<evidence type="ECO:0000256" key="3">
    <source>
        <dbReference type="ARBA" id="ARBA00022729"/>
    </source>
</evidence>
<dbReference type="FunFam" id="3.40.30.10:FF:000047">
    <property type="entry name" value="Calsequestrin"/>
    <property type="match status" value="1"/>
</dbReference>
<dbReference type="Gene3D" id="3.40.30.10">
    <property type="entry name" value="Glutaredoxin"/>
    <property type="match status" value="3"/>
</dbReference>
<protein>
    <recommendedName>
        <fullName evidence="9">Calsequestrin</fullName>
    </recommendedName>
</protein>
<evidence type="ECO:0000256" key="8">
    <source>
        <dbReference type="ARBA" id="ARBA00046160"/>
    </source>
</evidence>
<comment type="subcellular location">
    <subcellularLocation>
        <location evidence="1">Sarcoplasmic reticulum lumen</location>
    </subcellularLocation>
</comment>
<evidence type="ECO:0000256" key="7">
    <source>
        <dbReference type="ARBA" id="ARBA00023180"/>
    </source>
</evidence>
<reference evidence="11" key="1">
    <citation type="submission" date="2025-08" db="UniProtKB">
        <authorList>
            <consortium name="Ensembl"/>
        </authorList>
    </citation>
    <scope>IDENTIFICATION</scope>
</reference>
<evidence type="ECO:0000256" key="4">
    <source>
        <dbReference type="ARBA" id="ARBA00022837"/>
    </source>
</evidence>
<gene>
    <name evidence="11" type="primary">LOC107595834</name>
</gene>
<comment type="similarity">
    <text evidence="2 9">Belongs to the calsequestrin family.</text>
</comment>
<feature type="chain" id="PRO_5025395955" description="Calsequestrin" evidence="10">
    <location>
        <begin position="19"/>
        <end position="390"/>
    </location>
</feature>
<reference evidence="11" key="2">
    <citation type="submission" date="2025-09" db="UniProtKB">
        <authorList>
            <consortium name="Ensembl"/>
        </authorList>
    </citation>
    <scope>IDENTIFICATION</scope>
</reference>
<dbReference type="InterPro" id="IPR041858">
    <property type="entry name" value="Calsequestrin_middle_dom"/>
</dbReference>
<proteinExistence type="inferred from homology"/>
<evidence type="ECO:0000256" key="6">
    <source>
        <dbReference type="ARBA" id="ARBA00023179"/>
    </source>
</evidence>
<keyword evidence="6" id="KW-0514">Muscle protein</keyword>
<dbReference type="Pfam" id="PF01216">
    <property type="entry name" value="Calsequestrin"/>
    <property type="match status" value="1"/>
</dbReference>
<comment type="function">
    <text evidence="8">Calsequestrin is a high-capacity, moderate affinity, calcium-binding protein and thus acts as an internal calcium store in muscle. Calcium ions are bound by clusters of acidic residues at the protein surface, especially at the interface between subunits. Can bind around 60 Ca(2+) ions. Regulates the release of lumenal Ca(2+) via the calcium release channel RYR2; this plays an important role in triggering muscle contraction. Plays a role in excitation-contraction coupling in the heart and in regulating the rate of heart beats.</text>
</comment>
<dbReference type="InterPro" id="IPR036249">
    <property type="entry name" value="Thioredoxin-like_sf"/>
</dbReference>
<dbReference type="Proteomes" id="UP000472262">
    <property type="component" value="Unassembled WGS sequence"/>
</dbReference>
<dbReference type="GO" id="GO:0030018">
    <property type="term" value="C:Z disc"/>
    <property type="evidence" value="ECO:0007669"/>
    <property type="project" value="TreeGrafter"/>
</dbReference>
<dbReference type="InterPro" id="IPR041860">
    <property type="entry name" value="Calsequestrin_C"/>
</dbReference>
<keyword evidence="12" id="KW-1185">Reference proteome</keyword>
<evidence type="ECO:0000256" key="5">
    <source>
        <dbReference type="ARBA" id="ARBA00022951"/>
    </source>
</evidence>
<dbReference type="SUPFAM" id="SSF52833">
    <property type="entry name" value="Thioredoxin-like"/>
    <property type="match status" value="3"/>
</dbReference>
<dbReference type="FunFam" id="3.40.30.10:FF:000033">
    <property type="entry name" value="Calsequestrin"/>
    <property type="match status" value="1"/>
</dbReference>
<accession>A0A672ST26</accession>
<dbReference type="InterPro" id="IPR041859">
    <property type="entry name" value="Calsequestrin_N"/>
</dbReference>
<keyword evidence="3 10" id="KW-0732">Signal</keyword>
<dbReference type="PRINTS" id="PR00312">
    <property type="entry name" value="CALSEQUESTRN"/>
</dbReference>
<name>A0A672ST26_SINGR</name>
<keyword evidence="4 9" id="KW-0106">Calcium</keyword>
<feature type="signal peptide" evidence="10">
    <location>
        <begin position="1"/>
        <end position="18"/>
    </location>
</feature>
<dbReference type="PANTHER" id="PTHR10033">
    <property type="entry name" value="CALSEQUESTRIN"/>
    <property type="match status" value="1"/>
</dbReference>
<dbReference type="CDD" id="cd03066">
    <property type="entry name" value="PDI_b_Calsequestrin_middle"/>
    <property type="match status" value="1"/>
</dbReference>
<evidence type="ECO:0000313" key="12">
    <source>
        <dbReference type="Proteomes" id="UP000472262"/>
    </source>
</evidence>